<protein>
    <submittedName>
        <fullName evidence="1">Uncharacterized protein</fullName>
    </submittedName>
</protein>
<proteinExistence type="predicted"/>
<gene>
    <name evidence="1" type="ORF">JZO67_002090</name>
</gene>
<organism evidence="1 2">
    <name type="scientific">Candidatus Enterococcus ferrettii</name>
    <dbReference type="NCBI Taxonomy" id="2815324"/>
    <lineage>
        <taxon>Bacteria</taxon>
        <taxon>Bacillati</taxon>
        <taxon>Bacillota</taxon>
        <taxon>Bacilli</taxon>
        <taxon>Lactobacillales</taxon>
        <taxon>Enterococcaceae</taxon>
        <taxon>Enterococcus</taxon>
    </lineage>
</organism>
<comment type="caution">
    <text evidence="1">The sequence shown here is derived from an EMBL/GenBank/DDBJ whole genome shotgun (WGS) entry which is preliminary data.</text>
</comment>
<name>A0ABV0ERM2_9ENTE</name>
<evidence type="ECO:0000313" key="1">
    <source>
        <dbReference type="EMBL" id="MEO1770139.1"/>
    </source>
</evidence>
<sequence>MKKPIRDNWYIYMIKETLQKIMKLAYRNAKKSIRNALDTFHQPLYCLWRRAQWNE</sequence>
<keyword evidence="2" id="KW-1185">Reference proteome</keyword>
<reference evidence="1 2" key="1">
    <citation type="submission" date="2021-03" db="EMBL/GenBank/DDBJ databases">
        <authorList>
            <person name="Gilmore M.S."/>
            <person name="Schwartzman J."/>
            <person name="Van Tyne D."/>
            <person name="Martin M."/>
            <person name="Earl A.M."/>
            <person name="Manson A.L."/>
            <person name="Straub T."/>
            <person name="Salamzade R."/>
            <person name="Saavedra J."/>
            <person name="Lebreton F."/>
            <person name="Prichula J."/>
            <person name="Schaufler K."/>
            <person name="Gaca A."/>
            <person name="Sgardioli B."/>
            <person name="Wagenaar J."/>
            <person name="Strong T."/>
        </authorList>
    </citation>
    <scope>NUCLEOTIDE SEQUENCE [LARGE SCALE GENOMIC DNA]</scope>
    <source>
        <strain evidence="1 2">665A</strain>
    </source>
</reference>
<reference evidence="1 2" key="2">
    <citation type="submission" date="2024-02" db="EMBL/GenBank/DDBJ databases">
        <title>The Genome Sequence of Enterococcus sp. DIV0159.</title>
        <authorList>
            <person name="Earl A."/>
            <person name="Manson A."/>
            <person name="Gilmore M."/>
            <person name="Sanders J."/>
            <person name="Shea T."/>
            <person name="Howe W."/>
            <person name="Livny J."/>
            <person name="Cuomo C."/>
            <person name="Neafsey D."/>
            <person name="Birren B."/>
        </authorList>
    </citation>
    <scope>NUCLEOTIDE SEQUENCE [LARGE SCALE GENOMIC DNA]</scope>
    <source>
        <strain evidence="1 2">665A</strain>
    </source>
</reference>
<accession>A0ABV0ERM2</accession>
<dbReference type="EMBL" id="JAFREL020000001">
    <property type="protein sequence ID" value="MEO1770139.1"/>
    <property type="molecule type" value="Genomic_DNA"/>
</dbReference>
<evidence type="ECO:0000313" key="2">
    <source>
        <dbReference type="Proteomes" id="UP000664357"/>
    </source>
</evidence>
<dbReference type="RefSeq" id="WP_207705274.1">
    <property type="nucleotide sequence ID" value="NZ_JAFREL020000001.1"/>
</dbReference>
<dbReference type="Proteomes" id="UP000664357">
    <property type="component" value="Unassembled WGS sequence"/>
</dbReference>